<dbReference type="EMBL" id="BHYL01000044">
    <property type="protein sequence ID" value="GCD19024.1"/>
    <property type="molecule type" value="Genomic_DNA"/>
</dbReference>
<gene>
    <name evidence="1" type="ORF">CTKZ_05860</name>
</gene>
<dbReference type="RefSeq" id="WP_124341569.1">
    <property type="nucleotide sequence ID" value="NZ_BHYL01000044.1"/>
</dbReference>
<sequence length="121" mass="13377">MAVTLQYIAERPTPLDPEELSRVARLVEQGNAGAPDGAPRLVPDTDLPEAVVLRGRTELPVHPLHALTSLLHWCATLTELRRAVPDAWWSVRLDREQVPWDDATGYAVPGMDDPELLAALR</sequence>
<accession>A0A401UWQ1</accession>
<comment type="caution">
    <text evidence="1">The sequence shown here is derived from an EMBL/GenBank/DDBJ whole genome shotgun (WGS) entry which is preliminary data.</text>
</comment>
<evidence type="ECO:0000313" key="1">
    <source>
        <dbReference type="EMBL" id="GCD19024.1"/>
    </source>
</evidence>
<proteinExistence type="predicted"/>
<reference evidence="1 2" key="1">
    <citation type="submission" date="2018-11" db="EMBL/GenBank/DDBJ databases">
        <title>Draft genome sequence of Cellulomonas takizawaensis strain TKZ-21.</title>
        <authorList>
            <person name="Yamamura H."/>
            <person name="Hayashi T."/>
            <person name="Hamada M."/>
            <person name="Serisawa Y."/>
            <person name="Matsuyama K."/>
            <person name="Nakagawa Y."/>
            <person name="Otoguro M."/>
            <person name="Yanagida F."/>
            <person name="Hayakawa M."/>
        </authorList>
    </citation>
    <scope>NUCLEOTIDE SEQUENCE [LARGE SCALE GENOMIC DNA]</scope>
    <source>
        <strain evidence="1 2">TKZ-21</strain>
    </source>
</reference>
<dbReference type="AlphaFoldDB" id="A0A401UWQ1"/>
<dbReference type="OrthoDB" id="3871620at2"/>
<keyword evidence="2" id="KW-1185">Reference proteome</keyword>
<dbReference type="Proteomes" id="UP000288246">
    <property type="component" value="Unassembled WGS sequence"/>
</dbReference>
<name>A0A401UWQ1_9CELL</name>
<organism evidence="1 2">
    <name type="scientific">Cellulomonas algicola</name>
    <dbReference type="NCBI Taxonomy" id="2071633"/>
    <lineage>
        <taxon>Bacteria</taxon>
        <taxon>Bacillati</taxon>
        <taxon>Actinomycetota</taxon>
        <taxon>Actinomycetes</taxon>
        <taxon>Micrococcales</taxon>
        <taxon>Cellulomonadaceae</taxon>
        <taxon>Cellulomonas</taxon>
    </lineage>
</organism>
<protein>
    <submittedName>
        <fullName evidence="1">Uncharacterized protein</fullName>
    </submittedName>
</protein>
<evidence type="ECO:0000313" key="2">
    <source>
        <dbReference type="Proteomes" id="UP000288246"/>
    </source>
</evidence>